<evidence type="ECO:0000256" key="1">
    <source>
        <dbReference type="ARBA" id="ARBA00006153"/>
    </source>
</evidence>
<dbReference type="GO" id="GO:0016813">
    <property type="term" value="F:hydrolase activity, acting on carbon-nitrogen (but not peptide) bonds, in linear amidines"/>
    <property type="evidence" value="ECO:0007669"/>
    <property type="project" value="InterPro"/>
</dbReference>
<accession>A0A2U2DJT3</accession>
<sequence>MSSPPRSTGCTRSSPTAVRPKPSRPRSRPNRWRSSMLEAATTTGLDRLTPVFDRISAIGARSGEGVTRLAASAEDGAARAIFADWMTQGGARMEQDAVGNQFACFDWAGDTAPWIFAGSHLDTQPRGGRFDGTFGVLAAGCSALSLLSDIREGGFKPACNLAVVNWTNEEGARYQPSLTGSGVFSGALPLVQALALRDGAGIELKAALAAIGISGATQNLPPRPHAYVELHVEQGLILTEAGCRVGVVEGTWAARKITATWIGRAAHTGPTPMADRRDALLAAAQGIAGFEAVTAQAYPHLHRSAARLVVEPNSPNVVVERATVWFELRGLDTAELDRAGQAALVVFAKAAADTGTRLEIAADTLRAPAEMDAGLMAFVGEIARFAGFEPLTMRSVAGHDAVALQNGGIASALIFVPSVDGIAHHPDEFTHPEDLQAGLTVLESVLRRLVADPAGGGQKV</sequence>
<dbReference type="Proteomes" id="UP000245252">
    <property type="component" value="Unassembled WGS sequence"/>
</dbReference>
<comment type="cofactor">
    <cofactor evidence="3">
        <name>Zn(2+)</name>
        <dbReference type="ChEBI" id="CHEBI:29105"/>
    </cofactor>
    <text evidence="3">Binds 2 Zn(2+) ions per subunit.</text>
</comment>
<dbReference type="PANTHER" id="PTHR32494:SF5">
    <property type="entry name" value="ALLANTOATE AMIDOHYDROLASE"/>
    <property type="match status" value="1"/>
</dbReference>
<comment type="caution">
    <text evidence="5">The sequence shown here is derived from an EMBL/GenBank/DDBJ whole genome shotgun (WGS) entry which is preliminary data.</text>
</comment>
<dbReference type="Pfam" id="PF01546">
    <property type="entry name" value="Peptidase_M20"/>
    <property type="match status" value="1"/>
</dbReference>
<dbReference type="SUPFAM" id="SSF55031">
    <property type="entry name" value="Bacterial exopeptidase dimerisation domain"/>
    <property type="match status" value="1"/>
</dbReference>
<evidence type="ECO:0000256" key="4">
    <source>
        <dbReference type="SAM" id="MobiDB-lite"/>
    </source>
</evidence>
<protein>
    <submittedName>
        <fullName evidence="5">Zn-dependent hydrolase</fullName>
    </submittedName>
</protein>
<evidence type="ECO:0000313" key="5">
    <source>
        <dbReference type="EMBL" id="PWE53530.1"/>
    </source>
</evidence>
<organism evidence="5 6">
    <name type="scientific">Metarhizobium album</name>
    <dbReference type="NCBI Taxonomy" id="2182425"/>
    <lineage>
        <taxon>Bacteria</taxon>
        <taxon>Pseudomonadati</taxon>
        <taxon>Pseudomonadota</taxon>
        <taxon>Alphaproteobacteria</taxon>
        <taxon>Hyphomicrobiales</taxon>
        <taxon>Rhizobiaceae</taxon>
        <taxon>Metarhizobium</taxon>
    </lineage>
</organism>
<dbReference type="OrthoDB" id="9808195at2"/>
<dbReference type="CDD" id="cd03884">
    <property type="entry name" value="M20_bAS"/>
    <property type="match status" value="1"/>
</dbReference>
<dbReference type="GO" id="GO:0046872">
    <property type="term" value="F:metal ion binding"/>
    <property type="evidence" value="ECO:0007669"/>
    <property type="project" value="UniProtKB-KW"/>
</dbReference>
<proteinExistence type="inferred from homology"/>
<evidence type="ECO:0000256" key="2">
    <source>
        <dbReference type="ARBA" id="ARBA00022801"/>
    </source>
</evidence>
<comment type="similarity">
    <text evidence="1">Belongs to the peptidase M20 family.</text>
</comment>
<dbReference type="InterPro" id="IPR010158">
    <property type="entry name" value="Amidase_Cbmase"/>
</dbReference>
<dbReference type="SUPFAM" id="SSF53187">
    <property type="entry name" value="Zn-dependent exopeptidases"/>
    <property type="match status" value="1"/>
</dbReference>
<feature type="compositionally biased region" description="Polar residues" evidence="4">
    <location>
        <begin position="1"/>
        <end position="16"/>
    </location>
</feature>
<evidence type="ECO:0000313" key="6">
    <source>
        <dbReference type="Proteomes" id="UP000245252"/>
    </source>
</evidence>
<dbReference type="PANTHER" id="PTHR32494">
    <property type="entry name" value="ALLANTOATE DEIMINASE-RELATED"/>
    <property type="match status" value="1"/>
</dbReference>
<dbReference type="NCBIfam" id="TIGR01879">
    <property type="entry name" value="hydantase"/>
    <property type="match status" value="1"/>
</dbReference>
<reference evidence="5 6" key="1">
    <citation type="submission" date="2018-05" db="EMBL/GenBank/DDBJ databases">
        <title>The draft genome of strain NS-104.</title>
        <authorList>
            <person name="Hang P."/>
            <person name="Jiang J."/>
        </authorList>
    </citation>
    <scope>NUCLEOTIDE SEQUENCE [LARGE SCALE GENOMIC DNA]</scope>
    <source>
        <strain evidence="5 6">NS-104</strain>
    </source>
</reference>
<dbReference type="Gene3D" id="3.40.630.10">
    <property type="entry name" value="Zn peptidases"/>
    <property type="match status" value="1"/>
</dbReference>
<feature type="binding site" evidence="3">
    <location>
        <position position="170"/>
    </location>
    <ligand>
        <name>Zn(2+)</name>
        <dbReference type="ChEBI" id="CHEBI:29105"/>
        <label>2</label>
    </ligand>
</feature>
<keyword evidence="3" id="KW-0479">Metal-binding</keyword>
<dbReference type="PIRSF" id="PIRSF001235">
    <property type="entry name" value="Amidase_carbamoylase"/>
    <property type="match status" value="1"/>
</dbReference>
<dbReference type="InterPro" id="IPR036264">
    <property type="entry name" value="Bact_exopeptidase_dim_dom"/>
</dbReference>
<feature type="binding site" evidence="3">
    <location>
        <position position="120"/>
    </location>
    <ligand>
        <name>Zn(2+)</name>
        <dbReference type="ChEBI" id="CHEBI:29105"/>
        <label>1</label>
    </ligand>
</feature>
<feature type="binding site" evidence="3">
    <location>
        <position position="131"/>
    </location>
    <ligand>
        <name>Zn(2+)</name>
        <dbReference type="ChEBI" id="CHEBI:29105"/>
        <label>2</label>
    </ligand>
</feature>
<evidence type="ECO:0000256" key="3">
    <source>
        <dbReference type="PIRSR" id="PIRSR001235-1"/>
    </source>
</evidence>
<feature type="binding site" evidence="3">
    <location>
        <position position="231"/>
    </location>
    <ligand>
        <name>Zn(2+)</name>
        <dbReference type="ChEBI" id="CHEBI:29105"/>
        <label>1</label>
    </ligand>
</feature>
<feature type="binding site" evidence="3">
    <location>
        <position position="131"/>
    </location>
    <ligand>
        <name>Zn(2+)</name>
        <dbReference type="ChEBI" id="CHEBI:29105"/>
        <label>1</label>
    </ligand>
</feature>
<feature type="region of interest" description="Disordered" evidence="4">
    <location>
        <begin position="1"/>
        <end position="33"/>
    </location>
</feature>
<gene>
    <name evidence="5" type="ORF">DEM27_25170</name>
</gene>
<keyword evidence="2 5" id="KW-0378">Hydrolase</keyword>
<feature type="binding site" evidence="3">
    <location>
        <position position="424"/>
    </location>
    <ligand>
        <name>Zn(2+)</name>
        <dbReference type="ChEBI" id="CHEBI:29105"/>
        <label>2</label>
    </ligand>
</feature>
<dbReference type="NCBIfam" id="NF006772">
    <property type="entry name" value="PRK09290.2-1"/>
    <property type="match status" value="1"/>
</dbReference>
<dbReference type="EMBL" id="QFBC01000015">
    <property type="protein sequence ID" value="PWE53530.1"/>
    <property type="molecule type" value="Genomic_DNA"/>
</dbReference>
<keyword evidence="3" id="KW-0862">Zinc</keyword>
<dbReference type="InterPro" id="IPR002933">
    <property type="entry name" value="Peptidase_M20"/>
</dbReference>
<dbReference type="AlphaFoldDB" id="A0A2U2DJT3"/>
<keyword evidence="6" id="KW-1185">Reference proteome</keyword>
<dbReference type="Gene3D" id="3.30.70.360">
    <property type="match status" value="1"/>
</dbReference>
<name>A0A2U2DJT3_9HYPH</name>
<feature type="compositionally biased region" description="Basic residues" evidence="4">
    <location>
        <begin position="21"/>
        <end position="31"/>
    </location>
</feature>